<gene>
    <name evidence="1" type="ORF">MHSWG343_07080</name>
</gene>
<evidence type="ECO:0000313" key="2">
    <source>
        <dbReference type="Proteomes" id="UP000324831"/>
    </source>
</evidence>
<name>A0A478FQ96_9MOLU</name>
<organism evidence="1 2">
    <name type="scientific">Candidatus Mycoplasma haematohominis</name>
    <dbReference type="NCBI Taxonomy" id="1494318"/>
    <lineage>
        <taxon>Bacteria</taxon>
        <taxon>Bacillati</taxon>
        <taxon>Mycoplasmatota</taxon>
        <taxon>Mollicutes</taxon>
        <taxon>Mycoplasmataceae</taxon>
        <taxon>Mycoplasma</taxon>
    </lineage>
</organism>
<dbReference type="Proteomes" id="UP000324831">
    <property type="component" value="Unassembled WGS sequence"/>
</dbReference>
<accession>A0A478FQ96</accession>
<dbReference type="AlphaFoldDB" id="A0A478FQ96"/>
<evidence type="ECO:0000313" key="1">
    <source>
        <dbReference type="EMBL" id="GCE63708.1"/>
    </source>
</evidence>
<proteinExistence type="predicted"/>
<dbReference type="EMBL" id="BIMN01000003">
    <property type="protein sequence ID" value="GCE63708.1"/>
    <property type="molecule type" value="Genomic_DNA"/>
</dbReference>
<reference evidence="1 2" key="1">
    <citation type="submission" date="2019-01" db="EMBL/GenBank/DDBJ databases">
        <title>Draft genome sequences of Candidatus Mycoplasma haemohominis SWG34-3 identified from a patient with pyrexia, anemia and liver dysfunction.</title>
        <authorList>
            <person name="Sekizuka T."/>
            <person name="Hattori N."/>
            <person name="Katano H."/>
            <person name="Takuma T."/>
            <person name="Ito T."/>
            <person name="Arai N."/>
            <person name="Yanai R."/>
            <person name="Ishii S."/>
            <person name="Miura Y."/>
            <person name="Tokunaga T."/>
            <person name="Watanabe H."/>
            <person name="Nomura N."/>
            <person name="Eguchi J."/>
            <person name="Arai T."/>
            <person name="Hasegawa H."/>
            <person name="Nakamaki T."/>
            <person name="Wakita T."/>
            <person name="Niki Y."/>
            <person name="Kuroda M."/>
        </authorList>
    </citation>
    <scope>NUCLEOTIDE SEQUENCE [LARGE SCALE GENOMIC DNA]</scope>
    <source>
        <strain evidence="1">SWG34-3</strain>
    </source>
</reference>
<comment type="caution">
    <text evidence="1">The sequence shown here is derived from an EMBL/GenBank/DDBJ whole genome shotgun (WGS) entry which is preliminary data.</text>
</comment>
<sequence>MSTQAIGAAAAGTAILGGGGATIAYAAGAFDGEKGSNIKTYANFLEYVQGDESGRVFLVEAEIKDKLDESGKEPDYKNLIKGNLTNMASLASGVDKPSDSDFTSTEETSKTKIVTFTNKWCEVRKSKSLSEEQGNKKLTKNEIEANSEWALFKIICTKEKAVTQI</sequence>
<protein>
    <submittedName>
        <fullName evidence="1">Uncharacterized protein</fullName>
    </submittedName>
</protein>